<accession>A0A4R1Q185</accession>
<dbReference type="GO" id="GO:0009346">
    <property type="term" value="C:ATP-independent citrate lyase complex"/>
    <property type="evidence" value="ECO:0007669"/>
    <property type="project" value="UniProtKB-UniRule"/>
</dbReference>
<dbReference type="InterPro" id="IPR037171">
    <property type="entry name" value="NagB/RpiA_transferase-like"/>
</dbReference>
<dbReference type="PANTHER" id="PTHR40596:SF1">
    <property type="entry name" value="CITRATE LYASE ALPHA CHAIN"/>
    <property type="match status" value="1"/>
</dbReference>
<comment type="subcellular location">
    <subcellularLocation>
        <location evidence="1">Cytoplasm</location>
    </subcellularLocation>
</comment>
<dbReference type="EC" id="2.8.3.10" evidence="1"/>
<dbReference type="NCBIfam" id="TIGR01584">
    <property type="entry name" value="citF"/>
    <property type="match status" value="1"/>
</dbReference>
<dbReference type="SUPFAM" id="SSF100950">
    <property type="entry name" value="NagB/RpiA/CoA transferase-like"/>
    <property type="match status" value="2"/>
</dbReference>
<comment type="catalytic activity">
    <reaction evidence="1">
        <text>citrate = oxaloacetate + acetate</text>
        <dbReference type="Rhea" id="RHEA:10760"/>
        <dbReference type="ChEBI" id="CHEBI:16452"/>
        <dbReference type="ChEBI" id="CHEBI:16947"/>
        <dbReference type="ChEBI" id="CHEBI:30089"/>
        <dbReference type="EC" id="4.1.3.6"/>
    </reaction>
</comment>
<dbReference type="EMBL" id="SLUI01000004">
    <property type="protein sequence ID" value="TCL38046.1"/>
    <property type="molecule type" value="Genomic_DNA"/>
</dbReference>
<dbReference type="GO" id="GO:0005737">
    <property type="term" value="C:cytoplasm"/>
    <property type="evidence" value="ECO:0007669"/>
    <property type="project" value="UniProtKB-SubCell"/>
</dbReference>
<keyword evidence="1 2" id="KW-0808">Transferase</keyword>
<keyword evidence="1 2" id="KW-0456">Lyase</keyword>
<evidence type="ECO:0000313" key="2">
    <source>
        <dbReference type="EMBL" id="TCL38046.1"/>
    </source>
</evidence>
<evidence type="ECO:0000256" key="1">
    <source>
        <dbReference type="PIRNR" id="PIRNR009451"/>
    </source>
</evidence>
<dbReference type="AlphaFoldDB" id="A0A4R1Q185"/>
<comment type="caution">
    <text evidence="2">The sequence shown here is derived from an EMBL/GenBank/DDBJ whole genome shotgun (WGS) entry which is preliminary data.</text>
</comment>
<keyword evidence="3" id="KW-1185">Reference proteome</keyword>
<sequence length="514" mass="54216">MMQNGIGRTVPGYVEGYGDIRLFTGAFQTLPNMLRRAPAVKMRTPSDSKLVGGLEEVFRRIPVKDGMTLSFHHHFRNGDGVLNLVLATAAKLGIKNLNIAVSSVFPVHAPLLEHIKNGVVTGLDTNYMSGPVAEAVSHGILSRPVIMRTHGGRARAIECGQLKIDVAFIAAPAADDYGNINGTMGPTACGSLGYAIPDAEYADHVVAVTDYLCEYPLSPASISQTRVDYVVAVDVIGDPAGIVSGSTKVTKDPVGLKIAQTAAQVIKAAGLIKEGLSFQTGAGGASLATAHYIGKMMEQQGVTASFAMGGITSYLVDMLNRGLLRKITDVQGFDLEAVRSIGTNPNHIEVSAGVYANPFNSGCIVNKLDTVFLGATEIDTDFNVNVTTGSNGVIMGGSGGHSDAAAGAKLTLIVANLLRGRLPTVRDKVLTATTPGETVDVLVTERGIAVNPLRTDLAEKLLAAGLLVEDIHDLKRKAEKMAGVPKPIKTRERIVAVVEYRDGTIIDVVRQVND</sequence>
<gene>
    <name evidence="2" type="ORF">EV210_10412</name>
</gene>
<dbReference type="PIRSF" id="PIRSF009451">
    <property type="entry name" value="Citrt_lyas_alpha"/>
    <property type="match status" value="1"/>
</dbReference>
<protein>
    <recommendedName>
        <fullName evidence="1">Citrate lyase alpha chain</fullName>
        <shortName evidence="1">Citrase alpha chain</shortName>
        <ecNumber evidence="1">2.8.3.10</ecNumber>
        <ecNumber evidence="1">4.1.3.6</ecNumber>
    </recommendedName>
    <alternativeName>
        <fullName evidence="1">Citrate (pro-3S)-lyase alpha chain</fullName>
    </alternativeName>
    <alternativeName>
        <fullName evidence="1">Citrate CoA-transferase subunit</fullName>
    </alternativeName>
</protein>
<comment type="catalytic activity">
    <reaction evidence="1">
        <text>citrate + acetyl-CoA = (3S)-citryl-CoA + acetate</text>
        <dbReference type="Rhea" id="RHEA:19405"/>
        <dbReference type="ChEBI" id="CHEBI:16947"/>
        <dbReference type="ChEBI" id="CHEBI:30089"/>
        <dbReference type="ChEBI" id="CHEBI:57288"/>
        <dbReference type="ChEBI" id="CHEBI:57321"/>
        <dbReference type="EC" id="2.8.3.10"/>
    </reaction>
</comment>
<dbReference type="Gene3D" id="3.40.1080.10">
    <property type="entry name" value="Glutaconate Coenzyme A-transferase"/>
    <property type="match status" value="2"/>
</dbReference>
<dbReference type="PANTHER" id="PTHR40596">
    <property type="entry name" value="CITRATE LYASE ALPHA CHAIN"/>
    <property type="match status" value="1"/>
</dbReference>
<proteinExistence type="predicted"/>
<dbReference type="GO" id="GO:0006084">
    <property type="term" value="P:acetyl-CoA metabolic process"/>
    <property type="evidence" value="ECO:0007669"/>
    <property type="project" value="UniProtKB-UniRule"/>
</dbReference>
<dbReference type="GO" id="GO:0008815">
    <property type="term" value="F:citrate (pro-3S)-lyase activity"/>
    <property type="evidence" value="ECO:0007669"/>
    <property type="project" value="UniProtKB-UniRule"/>
</dbReference>
<dbReference type="Proteomes" id="UP000295063">
    <property type="component" value="Unassembled WGS sequence"/>
</dbReference>
<dbReference type="GO" id="GO:0008814">
    <property type="term" value="F:citrate CoA-transferase activity"/>
    <property type="evidence" value="ECO:0007669"/>
    <property type="project" value="UniProtKB-UniRule"/>
</dbReference>
<organism evidence="2 3">
    <name type="scientific">Anaerospora hongkongensis</name>
    <dbReference type="NCBI Taxonomy" id="244830"/>
    <lineage>
        <taxon>Bacteria</taxon>
        <taxon>Bacillati</taxon>
        <taxon>Bacillota</taxon>
        <taxon>Negativicutes</taxon>
        <taxon>Selenomonadales</taxon>
        <taxon>Sporomusaceae</taxon>
        <taxon>Anaerospora</taxon>
    </lineage>
</organism>
<name>A0A4R1Q185_9FIRM</name>
<reference evidence="2 3" key="1">
    <citation type="submission" date="2019-03" db="EMBL/GenBank/DDBJ databases">
        <title>Genomic Encyclopedia of Type Strains, Phase IV (KMG-IV): sequencing the most valuable type-strain genomes for metagenomic binning, comparative biology and taxonomic classification.</title>
        <authorList>
            <person name="Goeker M."/>
        </authorList>
    </citation>
    <scope>NUCLEOTIDE SEQUENCE [LARGE SCALE GENOMIC DNA]</scope>
    <source>
        <strain evidence="2 3">DSM 15969</strain>
    </source>
</reference>
<keyword evidence="1" id="KW-0963">Cytoplasm</keyword>
<dbReference type="EC" id="4.1.3.6" evidence="1"/>
<dbReference type="InterPro" id="IPR006472">
    <property type="entry name" value="Citrate_lyase_asu"/>
</dbReference>
<evidence type="ECO:0000313" key="3">
    <source>
        <dbReference type="Proteomes" id="UP000295063"/>
    </source>
</evidence>
<dbReference type="Pfam" id="PF04223">
    <property type="entry name" value="CitF"/>
    <property type="match status" value="1"/>
</dbReference>